<comment type="caution">
    <text evidence="2">The sequence shown here is derived from an EMBL/GenBank/DDBJ whole genome shotgun (WGS) entry which is preliminary data.</text>
</comment>
<dbReference type="Proteomes" id="UP000824469">
    <property type="component" value="Unassembled WGS sequence"/>
</dbReference>
<name>A0AA38BSK6_TAXCH</name>
<dbReference type="Pfam" id="PF01582">
    <property type="entry name" value="TIR"/>
    <property type="match status" value="1"/>
</dbReference>
<organism evidence="2 3">
    <name type="scientific">Taxus chinensis</name>
    <name type="common">Chinese yew</name>
    <name type="synonym">Taxus wallichiana var. chinensis</name>
    <dbReference type="NCBI Taxonomy" id="29808"/>
    <lineage>
        <taxon>Eukaryota</taxon>
        <taxon>Viridiplantae</taxon>
        <taxon>Streptophyta</taxon>
        <taxon>Embryophyta</taxon>
        <taxon>Tracheophyta</taxon>
        <taxon>Spermatophyta</taxon>
        <taxon>Pinopsida</taxon>
        <taxon>Pinidae</taxon>
        <taxon>Conifers II</taxon>
        <taxon>Cupressales</taxon>
        <taxon>Taxaceae</taxon>
        <taxon>Taxus</taxon>
    </lineage>
</organism>
<accession>A0AA38BSK6</accession>
<dbReference type="PRINTS" id="PR00364">
    <property type="entry name" value="DISEASERSIST"/>
</dbReference>
<dbReference type="InterPro" id="IPR000157">
    <property type="entry name" value="TIR_dom"/>
</dbReference>
<keyword evidence="3" id="KW-1185">Reference proteome</keyword>
<dbReference type="InterPro" id="IPR044974">
    <property type="entry name" value="Disease_R_plants"/>
</dbReference>
<dbReference type="SUPFAM" id="SSF52200">
    <property type="entry name" value="Toll/Interleukin receptor TIR domain"/>
    <property type="match status" value="1"/>
</dbReference>
<dbReference type="PROSITE" id="PS50104">
    <property type="entry name" value="TIR"/>
    <property type="match status" value="1"/>
</dbReference>
<gene>
    <name evidence="2" type="ORF">KI387_032779</name>
</gene>
<dbReference type="SMART" id="SM00255">
    <property type="entry name" value="TIR"/>
    <property type="match status" value="1"/>
</dbReference>
<dbReference type="GO" id="GO:0006952">
    <property type="term" value="P:defense response"/>
    <property type="evidence" value="ECO:0007669"/>
    <property type="project" value="InterPro"/>
</dbReference>
<dbReference type="SMART" id="SM00382">
    <property type="entry name" value="AAA"/>
    <property type="match status" value="1"/>
</dbReference>
<evidence type="ECO:0000259" key="1">
    <source>
        <dbReference type="PROSITE" id="PS50104"/>
    </source>
</evidence>
<dbReference type="Gene3D" id="3.40.50.300">
    <property type="entry name" value="P-loop containing nucleotide triphosphate hydrolases"/>
    <property type="match status" value="1"/>
</dbReference>
<dbReference type="GO" id="GO:0007165">
    <property type="term" value="P:signal transduction"/>
    <property type="evidence" value="ECO:0007669"/>
    <property type="project" value="InterPro"/>
</dbReference>
<dbReference type="PANTHER" id="PTHR11017">
    <property type="entry name" value="LEUCINE-RICH REPEAT-CONTAINING PROTEIN"/>
    <property type="match status" value="1"/>
</dbReference>
<dbReference type="Pfam" id="PF00931">
    <property type="entry name" value="NB-ARC"/>
    <property type="match status" value="1"/>
</dbReference>
<dbReference type="InterPro" id="IPR002182">
    <property type="entry name" value="NB-ARC"/>
</dbReference>
<dbReference type="EMBL" id="JAHRHJ020003813">
    <property type="protein sequence ID" value="KAH9288662.1"/>
    <property type="molecule type" value="Genomic_DNA"/>
</dbReference>
<dbReference type="Gene3D" id="3.40.50.10140">
    <property type="entry name" value="Toll/interleukin-1 receptor homology (TIR) domain"/>
    <property type="match status" value="1"/>
</dbReference>
<protein>
    <recommendedName>
        <fullName evidence="1">TIR domain-containing protein</fullName>
    </recommendedName>
</protein>
<dbReference type="AlphaFoldDB" id="A0AA38BSK6"/>
<reference evidence="2 3" key="1">
    <citation type="journal article" date="2021" name="Nat. Plants">
        <title>The Taxus genome provides insights into paclitaxel biosynthesis.</title>
        <authorList>
            <person name="Xiong X."/>
            <person name="Gou J."/>
            <person name="Liao Q."/>
            <person name="Li Y."/>
            <person name="Zhou Q."/>
            <person name="Bi G."/>
            <person name="Li C."/>
            <person name="Du R."/>
            <person name="Wang X."/>
            <person name="Sun T."/>
            <person name="Guo L."/>
            <person name="Liang H."/>
            <person name="Lu P."/>
            <person name="Wu Y."/>
            <person name="Zhang Z."/>
            <person name="Ro D.K."/>
            <person name="Shang Y."/>
            <person name="Huang S."/>
            <person name="Yan J."/>
        </authorList>
    </citation>
    <scope>NUCLEOTIDE SEQUENCE [LARGE SCALE GENOMIC DNA]</scope>
    <source>
        <strain evidence="2">Ta-2019</strain>
    </source>
</reference>
<dbReference type="SUPFAM" id="SSF52540">
    <property type="entry name" value="P-loop containing nucleoside triphosphate hydrolases"/>
    <property type="match status" value="1"/>
</dbReference>
<evidence type="ECO:0000313" key="2">
    <source>
        <dbReference type="EMBL" id="KAH9288662.1"/>
    </source>
</evidence>
<sequence length="597" mass="68275">MNQQNGVDASIRPYHLFINHRGPDVKNTLASTISYLLCDKGLNVFFDKTEFKPGQELFSTIKEAIRTSSVHIAIFSPKYAESPWCLEELCLMLKSGGKIIPVFYHVPPADLLRLQDGKGIYASSFKKLRKKTDKKGKIRYDSEKLTEWREALKRVSNCSGLELDSATFSGDEGKLGNAILGRVMEHFIKARKKPVDALDDAVEYFKYFLSESRSVYPHVHTVGIVGISGSGKTTLAEEFYYRQQGYFDRSSFLLDVRNSFERNGLQSLQSQLLKELTGDEIKISHISNGKEILEDRLDCLSRQKSLKFLIILDDVDNRDQLDALLLKDGLLGRGSWVILTSRDRAILKLSGISRDRQYKIKPLVMEDARELLCREAFNQPDPLPGFERLVESALPAQLREVRVKKCRKLVEIPPAFESLIQLEKMTLIGCVKLEILPQQLCQLQALKHLELRKCESLTSLPDRFGELTNLVHIDFSDCENLSQLPRSFGQLSQLKYLELRNCRNLMIHPELFEEINSLEQLGFENCRNLRQLPTQTTCQVFLRKLNLLGTSFEQLPNDIDQWTKLELLYIESPFLTSLPLCLGNMRCVTQLVLFNCP</sequence>
<dbReference type="InterPro" id="IPR032675">
    <property type="entry name" value="LRR_dom_sf"/>
</dbReference>
<dbReference type="InterPro" id="IPR027417">
    <property type="entry name" value="P-loop_NTPase"/>
</dbReference>
<dbReference type="InterPro" id="IPR035897">
    <property type="entry name" value="Toll_tir_struct_dom_sf"/>
</dbReference>
<dbReference type="InterPro" id="IPR003593">
    <property type="entry name" value="AAA+_ATPase"/>
</dbReference>
<dbReference type="SUPFAM" id="SSF52058">
    <property type="entry name" value="L domain-like"/>
    <property type="match status" value="1"/>
</dbReference>
<dbReference type="Gene3D" id="3.80.10.10">
    <property type="entry name" value="Ribonuclease Inhibitor"/>
    <property type="match status" value="1"/>
</dbReference>
<feature type="domain" description="TIR" evidence="1">
    <location>
        <begin position="12"/>
        <end position="156"/>
    </location>
</feature>
<dbReference type="GO" id="GO:0043531">
    <property type="term" value="F:ADP binding"/>
    <property type="evidence" value="ECO:0007669"/>
    <property type="project" value="InterPro"/>
</dbReference>
<dbReference type="PANTHER" id="PTHR11017:SF385">
    <property type="entry name" value="DISEASE RESISTANCE PROTEIN (TIR-NBS-LRR CLASS)-RELATED"/>
    <property type="match status" value="1"/>
</dbReference>
<proteinExistence type="predicted"/>
<evidence type="ECO:0000313" key="3">
    <source>
        <dbReference type="Proteomes" id="UP000824469"/>
    </source>
</evidence>